<dbReference type="EMBL" id="KI546169">
    <property type="protein sequence ID" value="EST41559.1"/>
    <property type="molecule type" value="Genomic_DNA"/>
</dbReference>
<dbReference type="AlphaFoldDB" id="V6LLI8"/>
<protein>
    <submittedName>
        <fullName evidence="2">Uncharacterized protein</fullName>
    </submittedName>
</protein>
<keyword evidence="4" id="KW-1185">Reference proteome</keyword>
<gene>
    <name evidence="2" type="ORF">SS50377_18899</name>
    <name evidence="3" type="ORF">SS50377_28622</name>
</gene>
<dbReference type="Proteomes" id="UP000018208">
    <property type="component" value="Unassembled WGS sequence"/>
</dbReference>
<reference evidence="2 3" key="1">
    <citation type="journal article" date="2014" name="PLoS Genet.">
        <title>The Genome of Spironucleus salmonicida Highlights a Fish Pathogen Adapted to Fluctuating Environments.</title>
        <authorList>
            <person name="Xu F."/>
            <person name="Jerlstrom-Hultqvist J."/>
            <person name="Einarsson E."/>
            <person name="Astvaldsson A."/>
            <person name="Svard S.G."/>
            <person name="Andersson J.O."/>
        </authorList>
    </citation>
    <scope>NUCLEOTIDE SEQUENCE</scope>
    <source>
        <strain evidence="3">ATCC 50377</strain>
    </source>
</reference>
<evidence type="ECO:0000313" key="3">
    <source>
        <dbReference type="EMBL" id="KAH0569666.1"/>
    </source>
</evidence>
<sequence>MKRQKGNGLISLSPTKLQDYNTLNYNYQQLRLSDDAHIKFHDVYDFKIQHNFNLEEILFKSIKSNTLRYSINECLNQKDGFNKNLVRLLGSDCEFSQLSSDTKLPVFQEMAELVHRTSQTRLSRLSRVSDYDIQSSYSALPIMNFNQGIKQEVSFDISSTEDFHVQTPRKIVPQKSVSLQLQPLKEMNFSQESSEILQSPQRTYLNYYQAIEVSEEEISSKDASRPSSYKPNVKGPLGLRRNK</sequence>
<evidence type="ECO:0000256" key="1">
    <source>
        <dbReference type="SAM" id="MobiDB-lite"/>
    </source>
</evidence>
<reference evidence="3" key="2">
    <citation type="submission" date="2020-12" db="EMBL/GenBank/DDBJ databases">
        <title>New Spironucleus salmonicida genome in near-complete chromosomes.</title>
        <authorList>
            <person name="Xu F."/>
            <person name="Kurt Z."/>
            <person name="Jimenez-Gonzalez A."/>
            <person name="Astvaldsson A."/>
            <person name="Andersson J.O."/>
            <person name="Svard S.G."/>
        </authorList>
    </citation>
    <scope>NUCLEOTIDE SEQUENCE</scope>
    <source>
        <strain evidence="3">ATCC 50377</strain>
    </source>
</reference>
<evidence type="ECO:0000313" key="2">
    <source>
        <dbReference type="EMBL" id="EST41559.1"/>
    </source>
</evidence>
<dbReference type="EMBL" id="AUWU02000009">
    <property type="protein sequence ID" value="KAH0569666.1"/>
    <property type="molecule type" value="Genomic_DNA"/>
</dbReference>
<organism evidence="2">
    <name type="scientific">Spironucleus salmonicida</name>
    <dbReference type="NCBI Taxonomy" id="348837"/>
    <lineage>
        <taxon>Eukaryota</taxon>
        <taxon>Metamonada</taxon>
        <taxon>Diplomonadida</taxon>
        <taxon>Hexamitidae</taxon>
        <taxon>Hexamitinae</taxon>
        <taxon>Spironucleus</taxon>
    </lineage>
</organism>
<evidence type="ECO:0000313" key="4">
    <source>
        <dbReference type="Proteomes" id="UP000018208"/>
    </source>
</evidence>
<name>V6LLI8_9EUKA</name>
<accession>V6LLI8</accession>
<feature type="region of interest" description="Disordered" evidence="1">
    <location>
        <begin position="216"/>
        <end position="243"/>
    </location>
</feature>
<proteinExistence type="predicted"/>
<dbReference type="VEuPathDB" id="GiardiaDB:SS50377_28622"/>